<dbReference type="OrthoDB" id="10309871at2759"/>
<accession>A0A1M3T9E5</accession>
<reference evidence="2" key="1">
    <citation type="journal article" date="2017" name="Genome Biol.">
        <title>Comparative genomics reveals high biological diversity and specific adaptations in the industrially and medically important fungal genus Aspergillus.</title>
        <authorList>
            <person name="de Vries R.P."/>
            <person name="Riley R."/>
            <person name="Wiebenga A."/>
            <person name="Aguilar-Osorio G."/>
            <person name="Amillis S."/>
            <person name="Uchima C.A."/>
            <person name="Anderluh G."/>
            <person name="Asadollahi M."/>
            <person name="Askin M."/>
            <person name="Barry K."/>
            <person name="Battaglia E."/>
            <person name="Bayram O."/>
            <person name="Benocci T."/>
            <person name="Braus-Stromeyer S.A."/>
            <person name="Caldana C."/>
            <person name="Canovas D."/>
            <person name="Cerqueira G.C."/>
            <person name="Chen F."/>
            <person name="Chen W."/>
            <person name="Choi C."/>
            <person name="Clum A."/>
            <person name="Dos Santos R.A."/>
            <person name="Damasio A.R."/>
            <person name="Diallinas G."/>
            <person name="Emri T."/>
            <person name="Fekete E."/>
            <person name="Flipphi M."/>
            <person name="Freyberg S."/>
            <person name="Gallo A."/>
            <person name="Gournas C."/>
            <person name="Habgood R."/>
            <person name="Hainaut M."/>
            <person name="Harispe M.L."/>
            <person name="Henrissat B."/>
            <person name="Hilden K.S."/>
            <person name="Hope R."/>
            <person name="Hossain A."/>
            <person name="Karabika E."/>
            <person name="Karaffa L."/>
            <person name="Karanyi Z."/>
            <person name="Krasevec N."/>
            <person name="Kuo A."/>
            <person name="Kusch H."/>
            <person name="LaButti K."/>
            <person name="Lagendijk E.L."/>
            <person name="Lapidus A."/>
            <person name="Levasseur A."/>
            <person name="Lindquist E."/>
            <person name="Lipzen A."/>
            <person name="Logrieco A.F."/>
            <person name="MacCabe A."/>
            <person name="Maekelae M.R."/>
            <person name="Malavazi I."/>
            <person name="Melin P."/>
            <person name="Meyer V."/>
            <person name="Mielnichuk N."/>
            <person name="Miskei M."/>
            <person name="Molnar A.P."/>
            <person name="Mule G."/>
            <person name="Ngan C.Y."/>
            <person name="Orejas M."/>
            <person name="Orosz E."/>
            <person name="Ouedraogo J.P."/>
            <person name="Overkamp K.M."/>
            <person name="Park H.-S."/>
            <person name="Perrone G."/>
            <person name="Piumi F."/>
            <person name="Punt P.J."/>
            <person name="Ram A.F."/>
            <person name="Ramon A."/>
            <person name="Rauscher S."/>
            <person name="Record E."/>
            <person name="Riano-Pachon D.M."/>
            <person name="Robert V."/>
            <person name="Roehrig J."/>
            <person name="Ruller R."/>
            <person name="Salamov A."/>
            <person name="Salih N.S."/>
            <person name="Samson R.A."/>
            <person name="Sandor E."/>
            <person name="Sanguinetti M."/>
            <person name="Schuetze T."/>
            <person name="Sepcic K."/>
            <person name="Shelest E."/>
            <person name="Sherlock G."/>
            <person name="Sophianopoulou V."/>
            <person name="Squina F.M."/>
            <person name="Sun H."/>
            <person name="Susca A."/>
            <person name="Todd R.B."/>
            <person name="Tsang A."/>
            <person name="Unkles S.E."/>
            <person name="van de Wiele N."/>
            <person name="van Rossen-Uffink D."/>
            <person name="Oliveira J.V."/>
            <person name="Vesth T.C."/>
            <person name="Visser J."/>
            <person name="Yu J.-H."/>
            <person name="Zhou M."/>
            <person name="Andersen M.R."/>
            <person name="Archer D.B."/>
            <person name="Baker S.E."/>
            <person name="Benoit I."/>
            <person name="Brakhage A.A."/>
            <person name="Braus G.H."/>
            <person name="Fischer R."/>
            <person name="Frisvad J.C."/>
            <person name="Goldman G.H."/>
            <person name="Houbraken J."/>
            <person name="Oakley B."/>
            <person name="Pocsi I."/>
            <person name="Scazzocchio C."/>
            <person name="Seiboth B."/>
            <person name="vanKuyk P.A."/>
            <person name="Wortman J."/>
            <person name="Dyer P.S."/>
            <person name="Grigoriev I.V."/>
        </authorList>
    </citation>
    <scope>NUCLEOTIDE SEQUENCE [LARGE SCALE GENOMIC DNA]</scope>
    <source>
        <strain evidence="2">CBS 106.47</strain>
    </source>
</reference>
<name>A0A1M3T9E5_ASPLC</name>
<gene>
    <name evidence="1" type="ORF">ASPFODRAFT_210196</name>
</gene>
<sequence length="107" mass="12142">MAGEDWPVTREITPPRSPPKERWCWDFAGLEGREAAIEKQVSPLRVNRDQSSVDHFFSQLHQLSSRAVSVSSRFDVLPFRRLLTQTANYPPYPTTGALSVTSTDRLP</sequence>
<evidence type="ECO:0000313" key="2">
    <source>
        <dbReference type="Proteomes" id="UP000184063"/>
    </source>
</evidence>
<dbReference type="VEuPathDB" id="FungiDB:ASPFODRAFT_210196"/>
<organism evidence="1 2">
    <name type="scientific">Aspergillus luchuensis (strain CBS 106.47)</name>
    <dbReference type="NCBI Taxonomy" id="1137211"/>
    <lineage>
        <taxon>Eukaryota</taxon>
        <taxon>Fungi</taxon>
        <taxon>Dikarya</taxon>
        <taxon>Ascomycota</taxon>
        <taxon>Pezizomycotina</taxon>
        <taxon>Eurotiomycetes</taxon>
        <taxon>Eurotiomycetidae</taxon>
        <taxon>Eurotiales</taxon>
        <taxon>Aspergillaceae</taxon>
        <taxon>Aspergillus</taxon>
        <taxon>Aspergillus subgen. Circumdati</taxon>
    </lineage>
</organism>
<dbReference type="Proteomes" id="UP000184063">
    <property type="component" value="Unassembled WGS sequence"/>
</dbReference>
<evidence type="ECO:0000313" key="1">
    <source>
        <dbReference type="EMBL" id="OJZ83392.1"/>
    </source>
</evidence>
<dbReference type="EMBL" id="KV878246">
    <property type="protein sequence ID" value="OJZ83392.1"/>
    <property type="molecule type" value="Genomic_DNA"/>
</dbReference>
<dbReference type="AlphaFoldDB" id="A0A1M3T9E5"/>
<protein>
    <submittedName>
        <fullName evidence="1">Uncharacterized protein</fullName>
    </submittedName>
</protein>
<proteinExistence type="predicted"/>